<dbReference type="PROSITE" id="PS51778">
    <property type="entry name" value="VAST"/>
    <property type="match status" value="1"/>
</dbReference>
<sequence length="626" mass="69380">MTAMIIPNAIQISTLHAKHFFASFLSREQAHDQLYEIWKAVRIGSLHTKGSQFASTDGMCSDEDDESYQLVWLIKHPLLTFCTSFFSTAARHRAHSSSDPDEKSVSVQDNQGNQQRSRTNGKKANVEVTEKLPAHHDPTLCDCLVAGIHYENVCLDAKYPGTVETIYNLLFTSNFVKKFLMDVEKAGEVEIGTWAPNDNGNMVRLSSYIKYLNNSLGPRSTKCLLREECLHKDSDRYVSHLTTTQTPDVPSGGAFTVKTRTCIMWAGPAESRVVVSFTTEWTKSSWLKAAIDKGASDGQIVYYKSLDGAIRKHIAAHLDEFTNSTKSKTAGGAERKKPKRKRERNPAGGAKNFGNATLETGASSAPFSGKDAQERAERIARRASTRSIRAAHNAAYKIVEFFFTTLSTVTSNFFARLVELLAEAQVPSITQLTFIVVVAMFAANYYIFIKLTDVAVKIEDIRATVAAGNGRVSRWGAGSGQHRTGFADKEIDDMRDLREQEEILWQWLSERAQNAPSRDAPASDVDHATPTASPPAHDDTETPDDAEKPDAAAPFQPSFDSRAPDLHNLLSKERLDGDVHELQFQVQAAEERLRRMIGLVENSRDRIWDQTTTSAGLAGNAENDRG</sequence>
<comment type="subcellular location">
    <subcellularLocation>
        <location evidence="1">Membrane</location>
    </subcellularLocation>
</comment>
<dbReference type="Gene3D" id="2.30.29.30">
    <property type="entry name" value="Pleckstrin-homology domain (PH domain)/Phosphotyrosine-binding domain (PTB)"/>
    <property type="match status" value="1"/>
</dbReference>
<evidence type="ECO:0000256" key="4">
    <source>
        <dbReference type="ARBA" id="ARBA00023136"/>
    </source>
</evidence>
<evidence type="ECO:0000256" key="6">
    <source>
        <dbReference type="SAM" id="MobiDB-lite"/>
    </source>
</evidence>
<evidence type="ECO:0000256" key="3">
    <source>
        <dbReference type="ARBA" id="ARBA00022989"/>
    </source>
</evidence>
<accession>A0A433PNJ7</accession>
<evidence type="ECO:0000256" key="1">
    <source>
        <dbReference type="ARBA" id="ARBA00004370"/>
    </source>
</evidence>
<feature type="compositionally biased region" description="Polar residues" evidence="6">
    <location>
        <begin position="354"/>
        <end position="366"/>
    </location>
</feature>
<dbReference type="Pfam" id="PF16016">
    <property type="entry name" value="VASt"/>
    <property type="match status" value="1"/>
</dbReference>
<evidence type="ECO:0000313" key="10">
    <source>
        <dbReference type="Proteomes" id="UP000274822"/>
    </source>
</evidence>
<dbReference type="GO" id="GO:0032366">
    <property type="term" value="P:intracellular sterol transport"/>
    <property type="evidence" value="ECO:0007669"/>
    <property type="project" value="TreeGrafter"/>
</dbReference>
<dbReference type="InterPro" id="IPR051482">
    <property type="entry name" value="Cholesterol_transport"/>
</dbReference>
<feature type="compositionally biased region" description="Polar residues" evidence="6">
    <location>
        <begin position="105"/>
        <end position="118"/>
    </location>
</feature>
<feature type="region of interest" description="Disordered" evidence="6">
    <location>
        <begin position="321"/>
        <end position="376"/>
    </location>
</feature>
<protein>
    <recommendedName>
        <fullName evidence="8">VASt domain-containing protein</fullName>
    </recommendedName>
</protein>
<keyword evidence="5" id="KW-0175">Coiled coil</keyword>
<dbReference type="GO" id="GO:0032541">
    <property type="term" value="C:cortical endoplasmic reticulum"/>
    <property type="evidence" value="ECO:0007669"/>
    <property type="project" value="TreeGrafter"/>
</dbReference>
<keyword evidence="4 7" id="KW-0472">Membrane</keyword>
<dbReference type="InterPro" id="IPR031968">
    <property type="entry name" value="VASt"/>
</dbReference>
<comment type="caution">
    <text evidence="9">The sequence shown here is derived from an EMBL/GenBank/DDBJ whole genome shotgun (WGS) entry which is preliminary data.</text>
</comment>
<evidence type="ECO:0000256" key="5">
    <source>
        <dbReference type="SAM" id="Coils"/>
    </source>
</evidence>
<dbReference type="InterPro" id="IPR011993">
    <property type="entry name" value="PH-like_dom_sf"/>
</dbReference>
<dbReference type="GO" id="GO:0032934">
    <property type="term" value="F:sterol binding"/>
    <property type="evidence" value="ECO:0007669"/>
    <property type="project" value="TreeGrafter"/>
</dbReference>
<dbReference type="PANTHER" id="PTHR23319">
    <property type="entry name" value="GRAM DOMAIN CONTAINING 1B, ISOFORM E"/>
    <property type="match status" value="1"/>
</dbReference>
<organism evidence="9 10">
    <name type="scientific">Jimgerdemannia flammicorona</name>
    <dbReference type="NCBI Taxonomy" id="994334"/>
    <lineage>
        <taxon>Eukaryota</taxon>
        <taxon>Fungi</taxon>
        <taxon>Fungi incertae sedis</taxon>
        <taxon>Mucoromycota</taxon>
        <taxon>Mucoromycotina</taxon>
        <taxon>Endogonomycetes</taxon>
        <taxon>Endogonales</taxon>
        <taxon>Endogonaceae</taxon>
        <taxon>Jimgerdemannia</taxon>
    </lineage>
</organism>
<reference evidence="9 10" key="1">
    <citation type="journal article" date="2018" name="New Phytol.">
        <title>Phylogenomics of Endogonaceae and evolution of mycorrhizas within Mucoromycota.</title>
        <authorList>
            <person name="Chang Y."/>
            <person name="Desiro A."/>
            <person name="Na H."/>
            <person name="Sandor L."/>
            <person name="Lipzen A."/>
            <person name="Clum A."/>
            <person name="Barry K."/>
            <person name="Grigoriev I.V."/>
            <person name="Martin F.M."/>
            <person name="Stajich J.E."/>
            <person name="Smith M.E."/>
            <person name="Bonito G."/>
            <person name="Spatafora J.W."/>
        </authorList>
    </citation>
    <scope>NUCLEOTIDE SEQUENCE [LARGE SCALE GENOMIC DNA]</scope>
    <source>
        <strain evidence="9 10">AD002</strain>
    </source>
</reference>
<feature type="compositionally biased region" description="Basic and acidic residues" evidence="6">
    <location>
        <begin position="536"/>
        <end position="550"/>
    </location>
</feature>
<dbReference type="AlphaFoldDB" id="A0A433PNJ7"/>
<dbReference type="GO" id="GO:0120015">
    <property type="term" value="F:sterol transfer activity"/>
    <property type="evidence" value="ECO:0007669"/>
    <property type="project" value="TreeGrafter"/>
</dbReference>
<gene>
    <name evidence="9" type="ORF">BC938DRAFT_475816</name>
</gene>
<dbReference type="GO" id="GO:0005886">
    <property type="term" value="C:plasma membrane"/>
    <property type="evidence" value="ECO:0007669"/>
    <property type="project" value="TreeGrafter"/>
</dbReference>
<dbReference type="GO" id="GO:0140268">
    <property type="term" value="C:endoplasmic reticulum-plasma membrane contact site"/>
    <property type="evidence" value="ECO:0007669"/>
    <property type="project" value="TreeGrafter"/>
</dbReference>
<evidence type="ECO:0000259" key="8">
    <source>
        <dbReference type="PROSITE" id="PS51778"/>
    </source>
</evidence>
<keyword evidence="2 7" id="KW-0812">Transmembrane</keyword>
<keyword evidence="3 7" id="KW-1133">Transmembrane helix</keyword>
<dbReference type="EMBL" id="RBNJ01021863">
    <property type="protein sequence ID" value="RUS19086.1"/>
    <property type="molecule type" value="Genomic_DNA"/>
</dbReference>
<evidence type="ECO:0000256" key="7">
    <source>
        <dbReference type="SAM" id="Phobius"/>
    </source>
</evidence>
<feature type="region of interest" description="Disordered" evidence="6">
    <location>
        <begin position="96"/>
        <end position="124"/>
    </location>
</feature>
<evidence type="ECO:0000256" key="2">
    <source>
        <dbReference type="ARBA" id="ARBA00022692"/>
    </source>
</evidence>
<proteinExistence type="predicted"/>
<evidence type="ECO:0000313" key="9">
    <source>
        <dbReference type="EMBL" id="RUS19086.1"/>
    </source>
</evidence>
<feature type="domain" description="VASt" evidence="8">
    <location>
        <begin position="149"/>
        <end position="318"/>
    </location>
</feature>
<feature type="region of interest" description="Disordered" evidence="6">
    <location>
        <begin position="515"/>
        <end position="564"/>
    </location>
</feature>
<dbReference type="PANTHER" id="PTHR23319:SF4">
    <property type="entry name" value="GRAM DOMAIN CONTAINING 1B, ISOFORM E"/>
    <property type="match status" value="1"/>
</dbReference>
<dbReference type="GO" id="GO:0005739">
    <property type="term" value="C:mitochondrion"/>
    <property type="evidence" value="ECO:0007669"/>
    <property type="project" value="TreeGrafter"/>
</dbReference>
<dbReference type="Proteomes" id="UP000274822">
    <property type="component" value="Unassembled WGS sequence"/>
</dbReference>
<feature type="transmembrane region" description="Helical" evidence="7">
    <location>
        <begin position="429"/>
        <end position="448"/>
    </location>
</feature>
<name>A0A433PNJ7_9FUNG</name>
<dbReference type="GO" id="GO:0005789">
    <property type="term" value="C:endoplasmic reticulum membrane"/>
    <property type="evidence" value="ECO:0007669"/>
    <property type="project" value="TreeGrafter"/>
</dbReference>
<feature type="coiled-coil region" evidence="5">
    <location>
        <begin position="572"/>
        <end position="606"/>
    </location>
</feature>
<keyword evidence="10" id="KW-1185">Reference proteome</keyword>